<gene>
    <name evidence="2" type="ORF">EDC03_2716</name>
</gene>
<dbReference type="Pfam" id="PF13761">
    <property type="entry name" value="DUF4166"/>
    <property type="match status" value="1"/>
</dbReference>
<comment type="caution">
    <text evidence="2">The sequence shown here is derived from an EMBL/GenBank/DDBJ whole genome shotgun (WGS) entry which is preliminary data.</text>
</comment>
<proteinExistence type="predicted"/>
<dbReference type="Proteomes" id="UP000276232">
    <property type="component" value="Unassembled WGS sequence"/>
</dbReference>
<evidence type="ECO:0000313" key="3">
    <source>
        <dbReference type="Proteomes" id="UP000276232"/>
    </source>
</evidence>
<dbReference type="InterPro" id="IPR025311">
    <property type="entry name" value="DUF4166"/>
</dbReference>
<evidence type="ECO:0000259" key="1">
    <source>
        <dbReference type="Pfam" id="PF13761"/>
    </source>
</evidence>
<dbReference type="RefSeq" id="WP_123380788.1">
    <property type="nucleotide sequence ID" value="NZ_RJKN01000007.1"/>
</dbReference>
<sequence length="230" mass="25351">MSVVLDALGADAGRLHPQLRRRFGASTAAGYSCVGRGVMDRVWHGPTWTLPFLHLGAWRNILVPHDGRDVPFTVENHAYVDSLGRESLSVLRTFETGPGRRDRFDATLVAGDPDADGRPTVLDYLGTHQHLAVDLHPRVLADGRLSLRSGAQRFHEGPVSFRFPLALSGVADLVEGYDDERERFTISVTVRNARLGPLVGYEGTFTCEYPEVVGDAVPASARPRREEARR</sequence>
<keyword evidence="3" id="KW-1185">Reference proteome</keyword>
<protein>
    <submittedName>
        <fullName evidence="2">Uncharacterized protein DUF4166</fullName>
    </submittedName>
</protein>
<dbReference type="OrthoDB" id="2448833at2"/>
<reference evidence="2 3" key="1">
    <citation type="journal article" date="2015" name="Stand. Genomic Sci.">
        <title>Genomic Encyclopedia of Bacterial and Archaeal Type Strains, Phase III: the genomes of soil and plant-associated and newly described type strains.</title>
        <authorList>
            <person name="Whitman W.B."/>
            <person name="Woyke T."/>
            <person name="Klenk H.P."/>
            <person name="Zhou Y."/>
            <person name="Lilburn T.G."/>
            <person name="Beck B.J."/>
            <person name="De Vos P."/>
            <person name="Vandamme P."/>
            <person name="Eisen J.A."/>
            <person name="Garrity G."/>
            <person name="Hugenholtz P."/>
            <person name="Kyrpides N.C."/>
        </authorList>
    </citation>
    <scope>NUCLEOTIDE SEQUENCE [LARGE SCALE GENOMIC DNA]</scope>
    <source>
        <strain evidence="2 3">CECT 7306</strain>
    </source>
</reference>
<dbReference type="EMBL" id="RJKN01000007">
    <property type="protein sequence ID" value="ROP27192.1"/>
    <property type="molecule type" value="Genomic_DNA"/>
</dbReference>
<organism evidence="2 3">
    <name type="scientific">Pseudokineococcus lusitanus</name>
    <dbReference type="NCBI Taxonomy" id="763993"/>
    <lineage>
        <taxon>Bacteria</taxon>
        <taxon>Bacillati</taxon>
        <taxon>Actinomycetota</taxon>
        <taxon>Actinomycetes</taxon>
        <taxon>Kineosporiales</taxon>
        <taxon>Kineosporiaceae</taxon>
        <taxon>Pseudokineococcus</taxon>
    </lineage>
</organism>
<dbReference type="InParanoid" id="A0A3N1GAD4"/>
<name>A0A3N1GAD4_9ACTN</name>
<feature type="domain" description="DUF4166" evidence="1">
    <location>
        <begin position="15"/>
        <end position="205"/>
    </location>
</feature>
<dbReference type="AlphaFoldDB" id="A0A3N1GAD4"/>
<accession>A0A3N1GAD4</accession>
<evidence type="ECO:0000313" key="2">
    <source>
        <dbReference type="EMBL" id="ROP27192.1"/>
    </source>
</evidence>